<dbReference type="Proteomes" id="UP000295705">
    <property type="component" value="Unassembled WGS sequence"/>
</dbReference>
<comment type="caution">
    <text evidence="2">The sequence shown here is derived from an EMBL/GenBank/DDBJ whole genome shotgun (WGS) entry which is preliminary data.</text>
</comment>
<keyword evidence="3" id="KW-1185">Reference proteome</keyword>
<feature type="region of interest" description="Disordered" evidence="1">
    <location>
        <begin position="1"/>
        <end position="148"/>
    </location>
</feature>
<feature type="compositionally biased region" description="Basic and acidic residues" evidence="1">
    <location>
        <begin position="313"/>
        <end position="327"/>
    </location>
</feature>
<feature type="compositionally biased region" description="Basic residues" evidence="1">
    <location>
        <begin position="337"/>
        <end position="366"/>
    </location>
</feature>
<proteinExistence type="predicted"/>
<feature type="compositionally biased region" description="Low complexity" evidence="1">
    <location>
        <begin position="248"/>
        <end position="257"/>
    </location>
</feature>
<protein>
    <submittedName>
        <fullName evidence="2">Uncharacterized protein</fullName>
    </submittedName>
</protein>
<reference evidence="2 3" key="1">
    <citation type="submission" date="2019-03" db="EMBL/GenBank/DDBJ databases">
        <title>Genomic Encyclopedia of Type Strains, Phase IV (KMG-IV): sequencing the most valuable type-strain genomes for metagenomic binning, comparative biology and taxonomic classification.</title>
        <authorList>
            <person name="Goeker M."/>
        </authorList>
    </citation>
    <scope>NUCLEOTIDE SEQUENCE [LARGE SCALE GENOMIC DNA]</scope>
    <source>
        <strain evidence="2 3">DSM 45775</strain>
    </source>
</reference>
<feature type="compositionally biased region" description="Pro residues" evidence="1">
    <location>
        <begin position="284"/>
        <end position="294"/>
    </location>
</feature>
<gene>
    <name evidence="2" type="ORF">EV188_101904</name>
</gene>
<evidence type="ECO:0000313" key="3">
    <source>
        <dbReference type="Proteomes" id="UP000295705"/>
    </source>
</evidence>
<accession>A0A4R6VP28</accession>
<feature type="region of interest" description="Disordered" evidence="1">
    <location>
        <begin position="234"/>
        <end position="389"/>
    </location>
</feature>
<dbReference type="AlphaFoldDB" id="A0A4R6VP28"/>
<name>A0A4R6VP28_9PSEU</name>
<evidence type="ECO:0000256" key="1">
    <source>
        <dbReference type="SAM" id="MobiDB-lite"/>
    </source>
</evidence>
<feature type="compositionally biased region" description="Low complexity" evidence="1">
    <location>
        <begin position="30"/>
        <end position="46"/>
    </location>
</feature>
<feature type="compositionally biased region" description="Low complexity" evidence="1">
    <location>
        <begin position="1"/>
        <end position="17"/>
    </location>
</feature>
<organism evidence="2 3">
    <name type="scientific">Actinomycetospora succinea</name>
    <dbReference type="NCBI Taxonomy" id="663603"/>
    <lineage>
        <taxon>Bacteria</taxon>
        <taxon>Bacillati</taxon>
        <taxon>Actinomycetota</taxon>
        <taxon>Actinomycetes</taxon>
        <taxon>Pseudonocardiales</taxon>
        <taxon>Pseudonocardiaceae</taxon>
        <taxon>Actinomycetospora</taxon>
    </lineage>
</organism>
<feature type="compositionally biased region" description="Basic and acidic residues" evidence="1">
    <location>
        <begin position="266"/>
        <end position="278"/>
    </location>
</feature>
<dbReference type="EMBL" id="SNYO01000001">
    <property type="protein sequence ID" value="TDQ65652.1"/>
    <property type="molecule type" value="Genomic_DNA"/>
</dbReference>
<sequence>MPPGRGRSPPGRGRSPPGRWPCGAGRSVDGADGAAEAEAAAGWSWRSPPPAPGRGPGRGAPPEEPLPPPDASGRGPGVAPGRGAPPDDPDGPGLGAPPPGRGPGVAPGRGLRSEPPPLPPPAMESRSLRATGASTVEDADLTNSPRDSSFVSTCLLVTPSSLASSCTRALPGTDLLILEVSGGPRPRVYACAVIVRASRLAHGGRPASSYSRDGRRACRARRVIRAPDRAVRAALPCPTAPGRATPWGTPTGAPRGSGSPGRGAPTHRDRASDAVGRDRRSRPRPPLAAVPTPRPANGSRCRCAPVRGRRGRCRDGHDPEPPHDRARGFGPPVTLPRRSRAARPRHRRPRSRRPPRGSRRPRRRPPRPPCRPPSPAGARRPSGCRCASR</sequence>
<evidence type="ECO:0000313" key="2">
    <source>
        <dbReference type="EMBL" id="TDQ65652.1"/>
    </source>
</evidence>